<dbReference type="Proteomes" id="UP000265520">
    <property type="component" value="Unassembled WGS sequence"/>
</dbReference>
<evidence type="ECO:0000313" key="1">
    <source>
        <dbReference type="EMBL" id="MCH83262.1"/>
    </source>
</evidence>
<proteinExistence type="predicted"/>
<accession>A0A392M712</accession>
<protein>
    <submittedName>
        <fullName evidence="1">WRKY transcription factor</fullName>
    </submittedName>
</protein>
<organism evidence="1 2">
    <name type="scientific">Trifolium medium</name>
    <dbReference type="NCBI Taxonomy" id="97028"/>
    <lineage>
        <taxon>Eukaryota</taxon>
        <taxon>Viridiplantae</taxon>
        <taxon>Streptophyta</taxon>
        <taxon>Embryophyta</taxon>
        <taxon>Tracheophyta</taxon>
        <taxon>Spermatophyta</taxon>
        <taxon>Magnoliopsida</taxon>
        <taxon>eudicotyledons</taxon>
        <taxon>Gunneridae</taxon>
        <taxon>Pentapetalae</taxon>
        <taxon>rosids</taxon>
        <taxon>fabids</taxon>
        <taxon>Fabales</taxon>
        <taxon>Fabaceae</taxon>
        <taxon>Papilionoideae</taxon>
        <taxon>50 kb inversion clade</taxon>
        <taxon>NPAAA clade</taxon>
        <taxon>Hologalegina</taxon>
        <taxon>IRL clade</taxon>
        <taxon>Trifolieae</taxon>
        <taxon>Trifolium</taxon>
    </lineage>
</organism>
<dbReference type="AlphaFoldDB" id="A0A392M712"/>
<gene>
    <name evidence="1" type="ORF">A2U01_0004081</name>
</gene>
<comment type="caution">
    <text evidence="1">The sequence shown here is derived from an EMBL/GenBank/DDBJ whole genome shotgun (WGS) entry which is preliminary data.</text>
</comment>
<name>A0A392M712_9FABA</name>
<sequence>MDDEEGDEFGSLDDVDLTGDFFENLDELNQLAGSGDCFIDPFSSAIAIPNWVANSAAATAAGGS</sequence>
<evidence type="ECO:0000313" key="2">
    <source>
        <dbReference type="Proteomes" id="UP000265520"/>
    </source>
</evidence>
<keyword evidence="2" id="KW-1185">Reference proteome</keyword>
<dbReference type="EMBL" id="LXQA010004888">
    <property type="protein sequence ID" value="MCH83262.1"/>
    <property type="molecule type" value="Genomic_DNA"/>
</dbReference>
<reference evidence="1 2" key="1">
    <citation type="journal article" date="2018" name="Front. Plant Sci.">
        <title>Red Clover (Trifolium pratense) and Zigzag Clover (T. medium) - A Picture of Genomic Similarities and Differences.</title>
        <authorList>
            <person name="Dluhosova J."/>
            <person name="Istvanek J."/>
            <person name="Nedelnik J."/>
            <person name="Repkova J."/>
        </authorList>
    </citation>
    <scope>NUCLEOTIDE SEQUENCE [LARGE SCALE GENOMIC DNA]</scope>
    <source>
        <strain evidence="2">cv. 10/8</strain>
        <tissue evidence="1">Leaf</tissue>
    </source>
</reference>